<feature type="domain" description="HTH cro/C1-type" evidence="1">
    <location>
        <begin position="10"/>
        <end position="65"/>
    </location>
</feature>
<dbReference type="Pfam" id="PF01381">
    <property type="entry name" value="HTH_3"/>
    <property type="match status" value="1"/>
</dbReference>
<dbReference type="RefSeq" id="WP_099518871.1">
    <property type="nucleotide sequence ID" value="NZ_CP016808.1"/>
</dbReference>
<accession>A0A1B2DIX3</accession>
<dbReference type="SUPFAM" id="SSF47413">
    <property type="entry name" value="lambda repressor-like DNA-binding domains"/>
    <property type="match status" value="1"/>
</dbReference>
<dbReference type="AlphaFoldDB" id="A0A1B2DIX3"/>
<dbReference type="GO" id="GO:0003677">
    <property type="term" value="F:DNA binding"/>
    <property type="evidence" value="ECO:0007669"/>
    <property type="project" value="InterPro"/>
</dbReference>
<dbReference type="SMART" id="SM00530">
    <property type="entry name" value="HTH_XRE"/>
    <property type="match status" value="1"/>
</dbReference>
<evidence type="ECO:0000259" key="1">
    <source>
        <dbReference type="PROSITE" id="PS50943"/>
    </source>
</evidence>
<proteinExistence type="predicted"/>
<dbReference type="Gene3D" id="1.10.260.40">
    <property type="entry name" value="lambda repressor-like DNA-binding domains"/>
    <property type="match status" value="1"/>
</dbReference>
<dbReference type="PROSITE" id="PS50943">
    <property type="entry name" value="HTH_CROC1"/>
    <property type="match status" value="1"/>
</dbReference>
<reference evidence="2" key="1">
    <citation type="submission" date="2016-08" db="EMBL/GenBank/DDBJ databases">
        <title>Complete Genome Seqeunce of Paenibacillus sp. BIHB 4019 from tea rhizoplane.</title>
        <authorList>
            <person name="Thakur R."/>
            <person name="Swarnkar M.K."/>
            <person name="Gulati A."/>
        </authorList>
    </citation>
    <scope>NUCLEOTIDE SEQUENCE [LARGE SCALE GENOMIC DNA]</scope>
    <source>
        <strain evidence="2">BIHB4019</strain>
    </source>
</reference>
<organism evidence="2">
    <name type="scientific">Paenibacillus sp. BIHB 4019</name>
    <dbReference type="NCBI Taxonomy" id="1870819"/>
    <lineage>
        <taxon>Bacteria</taxon>
        <taxon>Bacillati</taxon>
        <taxon>Bacillota</taxon>
        <taxon>Bacilli</taxon>
        <taxon>Bacillales</taxon>
        <taxon>Paenibacillaceae</taxon>
        <taxon>Paenibacillus</taxon>
    </lineage>
</organism>
<dbReference type="CDD" id="cd00093">
    <property type="entry name" value="HTH_XRE"/>
    <property type="match status" value="1"/>
</dbReference>
<name>A0A1B2DIX3_9BACL</name>
<gene>
    <name evidence="2" type="ORF">BBD42_15365</name>
</gene>
<protein>
    <recommendedName>
        <fullName evidence="1">HTH cro/C1-type domain-containing protein</fullName>
    </recommendedName>
</protein>
<evidence type="ECO:0000313" key="2">
    <source>
        <dbReference type="EMBL" id="ANY67690.1"/>
    </source>
</evidence>
<dbReference type="InterPro" id="IPR010982">
    <property type="entry name" value="Lambda_DNA-bd_dom_sf"/>
</dbReference>
<dbReference type="InterPro" id="IPR001387">
    <property type="entry name" value="Cro/C1-type_HTH"/>
</dbReference>
<sequence>MPISVGRCLIKDLLVERNWTQRQLAERSGVDEGIISFYATNRRKNMSLLVAIRLADALDISPRDLYEIKPK</sequence>
<dbReference type="EMBL" id="CP016808">
    <property type="protein sequence ID" value="ANY67690.1"/>
    <property type="molecule type" value="Genomic_DNA"/>
</dbReference>